<evidence type="ECO:0000313" key="1">
    <source>
        <dbReference type="EMBL" id="TKA30800.1"/>
    </source>
</evidence>
<dbReference type="PANTHER" id="PTHR39598:SF1">
    <property type="entry name" value="AUSTINOID BIOSYNTHESIS CLUSTERS PROTEIN F-RELATED"/>
    <property type="match status" value="1"/>
</dbReference>
<comment type="caution">
    <text evidence="1">The sequence shown here is derived from an EMBL/GenBank/DDBJ whole genome shotgun (WGS) entry which is preliminary data.</text>
</comment>
<dbReference type="OrthoDB" id="3758478at2759"/>
<dbReference type="InterPro" id="IPR050977">
    <property type="entry name" value="Fungal_Meroterpenoid_Isomerase"/>
</dbReference>
<reference evidence="1 2" key="1">
    <citation type="submission" date="2017-03" db="EMBL/GenBank/DDBJ databases">
        <title>Genomes of endolithic fungi from Antarctica.</title>
        <authorList>
            <person name="Coleine C."/>
            <person name="Masonjones S."/>
            <person name="Stajich J.E."/>
        </authorList>
    </citation>
    <scope>NUCLEOTIDE SEQUENCE [LARGE SCALE GENOMIC DNA]</scope>
    <source>
        <strain evidence="1 2">CCFEE 6315</strain>
    </source>
</reference>
<proteinExistence type="predicted"/>
<organism evidence="1 2">
    <name type="scientific">Salinomyces thailandicus</name>
    <dbReference type="NCBI Taxonomy" id="706561"/>
    <lineage>
        <taxon>Eukaryota</taxon>
        <taxon>Fungi</taxon>
        <taxon>Dikarya</taxon>
        <taxon>Ascomycota</taxon>
        <taxon>Pezizomycotina</taxon>
        <taxon>Dothideomycetes</taxon>
        <taxon>Dothideomycetidae</taxon>
        <taxon>Mycosphaerellales</taxon>
        <taxon>Teratosphaeriaceae</taxon>
        <taxon>Salinomyces</taxon>
    </lineage>
</organism>
<dbReference type="AlphaFoldDB" id="A0A4U0U6I1"/>
<protein>
    <recommendedName>
        <fullName evidence="3">SnoaL-like domain-containing protein</fullName>
    </recommendedName>
</protein>
<keyword evidence="2" id="KW-1185">Reference proteome</keyword>
<dbReference type="Gene3D" id="3.10.450.50">
    <property type="match status" value="1"/>
</dbReference>
<name>A0A4U0U6I1_9PEZI</name>
<evidence type="ECO:0008006" key="3">
    <source>
        <dbReference type="Google" id="ProtNLM"/>
    </source>
</evidence>
<accession>A0A4U0U6I1</accession>
<dbReference type="SUPFAM" id="SSF54427">
    <property type="entry name" value="NTF2-like"/>
    <property type="match status" value="1"/>
</dbReference>
<gene>
    <name evidence="1" type="ORF">B0A50_02520</name>
</gene>
<dbReference type="PANTHER" id="PTHR39598">
    <property type="entry name" value="AUSTINOL SYNTHESIS PROTEIN F-RELATED"/>
    <property type="match status" value="1"/>
</dbReference>
<dbReference type="InterPro" id="IPR032710">
    <property type="entry name" value="NTF2-like_dom_sf"/>
</dbReference>
<dbReference type="Proteomes" id="UP000308549">
    <property type="component" value="Unassembled WGS sequence"/>
</dbReference>
<sequence length="158" mass="17850">MDNMKQTAQAVCDGYTKWEIEAVMKPRAENCTHHLGPRSLGRPPRDNQQYRKYFSSVQSLFHDFQIEVGDSVFDVDQKKAALHVFGSASSPVGKYEQEYSFFLEFNEDGTKVVRMEEMIDSTNLAKFFGRLHDYVEKGGGEGEAWVSAVKAAHKESSG</sequence>
<evidence type="ECO:0000313" key="2">
    <source>
        <dbReference type="Proteomes" id="UP000308549"/>
    </source>
</evidence>
<dbReference type="EMBL" id="NAJL01000010">
    <property type="protein sequence ID" value="TKA30800.1"/>
    <property type="molecule type" value="Genomic_DNA"/>
</dbReference>